<evidence type="ECO:0000256" key="7">
    <source>
        <dbReference type="ARBA" id="ARBA00023014"/>
    </source>
</evidence>
<accession>E3HAP8</accession>
<dbReference type="AlphaFoldDB" id="E3HAP8"/>
<dbReference type="InterPro" id="IPR038135">
    <property type="entry name" value="Methylthiotransferase_N_sf"/>
</dbReference>
<dbReference type="FunFam" id="3.80.30.20:FF:000001">
    <property type="entry name" value="tRNA-2-methylthio-N(6)-dimethylallyladenosine synthase 2"/>
    <property type="match status" value="1"/>
</dbReference>
<name>E3HAP8_ILYPC</name>
<dbReference type="PANTHER" id="PTHR43020">
    <property type="entry name" value="CDK5 REGULATORY SUBUNIT-ASSOCIATED PROTEIN 1"/>
    <property type="match status" value="1"/>
</dbReference>
<dbReference type="SUPFAM" id="SSF102114">
    <property type="entry name" value="Radical SAM enzymes"/>
    <property type="match status" value="1"/>
</dbReference>
<keyword evidence="6 12" id="KW-0408">Iron</keyword>
<dbReference type="SFLD" id="SFLDG01082">
    <property type="entry name" value="B12-binding_domain_containing"/>
    <property type="match status" value="1"/>
</dbReference>
<comment type="catalytic activity">
    <reaction evidence="12">
        <text>N(6)-dimethylallyladenosine(37) in tRNA + (sulfur carrier)-SH + AH2 + 2 S-adenosyl-L-methionine = 2-methylsulfanyl-N(6)-dimethylallyladenosine(37) in tRNA + (sulfur carrier)-H + 5'-deoxyadenosine + L-methionine + A + S-adenosyl-L-homocysteine + 2 H(+)</text>
        <dbReference type="Rhea" id="RHEA:37067"/>
        <dbReference type="Rhea" id="RHEA-COMP:10375"/>
        <dbReference type="Rhea" id="RHEA-COMP:10376"/>
        <dbReference type="Rhea" id="RHEA-COMP:14737"/>
        <dbReference type="Rhea" id="RHEA-COMP:14739"/>
        <dbReference type="ChEBI" id="CHEBI:13193"/>
        <dbReference type="ChEBI" id="CHEBI:15378"/>
        <dbReference type="ChEBI" id="CHEBI:17319"/>
        <dbReference type="ChEBI" id="CHEBI:17499"/>
        <dbReference type="ChEBI" id="CHEBI:29917"/>
        <dbReference type="ChEBI" id="CHEBI:57844"/>
        <dbReference type="ChEBI" id="CHEBI:57856"/>
        <dbReference type="ChEBI" id="CHEBI:59789"/>
        <dbReference type="ChEBI" id="CHEBI:64428"/>
        <dbReference type="ChEBI" id="CHEBI:74415"/>
        <dbReference type="ChEBI" id="CHEBI:74417"/>
        <dbReference type="EC" id="2.8.4.3"/>
    </reaction>
</comment>
<protein>
    <recommendedName>
        <fullName evidence="9 12">tRNA-2-methylthio-N(6)-dimethylallyladenosine synthase</fullName>
        <ecNumber evidence="8 12">2.8.4.3</ecNumber>
    </recommendedName>
    <alternativeName>
        <fullName evidence="11 12">(Dimethylallyl)adenosine tRNA methylthiotransferase MiaB</fullName>
    </alternativeName>
    <alternativeName>
        <fullName evidence="10 12">tRNA-i(6)A37 methylthiotransferase</fullName>
    </alternativeName>
</protein>
<dbReference type="NCBIfam" id="TIGR00089">
    <property type="entry name" value="MiaB/RimO family radical SAM methylthiotransferase"/>
    <property type="match status" value="1"/>
</dbReference>
<dbReference type="InterPro" id="IPR007197">
    <property type="entry name" value="rSAM"/>
</dbReference>
<dbReference type="NCBIfam" id="TIGR01574">
    <property type="entry name" value="miaB-methiolase"/>
    <property type="match status" value="1"/>
</dbReference>
<feature type="domain" description="TRAM" evidence="13">
    <location>
        <begin position="374"/>
        <end position="437"/>
    </location>
</feature>
<dbReference type="InterPro" id="IPR006638">
    <property type="entry name" value="Elp3/MiaA/NifB-like_rSAM"/>
</dbReference>
<dbReference type="Proteomes" id="UP000006875">
    <property type="component" value="Chromosome"/>
</dbReference>
<dbReference type="SFLD" id="SFLDG01061">
    <property type="entry name" value="methylthiotransferase"/>
    <property type="match status" value="1"/>
</dbReference>
<keyword evidence="12" id="KW-0963">Cytoplasm</keyword>
<evidence type="ECO:0000256" key="4">
    <source>
        <dbReference type="ARBA" id="ARBA00022691"/>
    </source>
</evidence>
<evidence type="ECO:0000256" key="9">
    <source>
        <dbReference type="ARBA" id="ARBA00068570"/>
    </source>
</evidence>
<evidence type="ECO:0000256" key="2">
    <source>
        <dbReference type="ARBA" id="ARBA00022485"/>
    </source>
</evidence>
<organism evidence="16 17">
    <name type="scientific">Ilyobacter polytropus (strain ATCC 51220 / DSM 2926 / LMG 16218 / CuHBu1)</name>
    <dbReference type="NCBI Taxonomy" id="572544"/>
    <lineage>
        <taxon>Bacteria</taxon>
        <taxon>Fusobacteriati</taxon>
        <taxon>Fusobacteriota</taxon>
        <taxon>Fusobacteriia</taxon>
        <taxon>Fusobacteriales</taxon>
        <taxon>Fusobacteriaceae</taxon>
        <taxon>Ilyobacter</taxon>
    </lineage>
</organism>
<dbReference type="Pfam" id="PF00919">
    <property type="entry name" value="UPF0004"/>
    <property type="match status" value="1"/>
</dbReference>
<dbReference type="PROSITE" id="PS51449">
    <property type="entry name" value="MTTASE_N"/>
    <property type="match status" value="1"/>
</dbReference>
<dbReference type="eggNOG" id="COG0621">
    <property type="taxonomic scope" value="Bacteria"/>
</dbReference>
<evidence type="ECO:0000256" key="8">
    <source>
        <dbReference type="ARBA" id="ARBA00033765"/>
    </source>
</evidence>
<evidence type="ECO:0000256" key="5">
    <source>
        <dbReference type="ARBA" id="ARBA00022723"/>
    </source>
</evidence>
<dbReference type="FunFam" id="3.40.50.12160:FF:000003">
    <property type="entry name" value="CDK5 regulatory subunit-associated protein 1"/>
    <property type="match status" value="1"/>
</dbReference>
<dbReference type="EMBL" id="CP002281">
    <property type="protein sequence ID" value="ADO83235.1"/>
    <property type="molecule type" value="Genomic_DNA"/>
</dbReference>
<dbReference type="InterPro" id="IPR023404">
    <property type="entry name" value="rSAM_horseshoe"/>
</dbReference>
<comment type="subcellular location">
    <subcellularLocation>
        <location evidence="12">Cytoplasm</location>
    </subcellularLocation>
</comment>
<dbReference type="STRING" id="572544.Ilyop_1455"/>
<dbReference type="GO" id="GO:0051539">
    <property type="term" value="F:4 iron, 4 sulfur cluster binding"/>
    <property type="evidence" value="ECO:0007669"/>
    <property type="project" value="UniProtKB-UniRule"/>
</dbReference>
<dbReference type="InterPro" id="IPR006463">
    <property type="entry name" value="MiaB_methiolase"/>
</dbReference>
<evidence type="ECO:0000256" key="10">
    <source>
        <dbReference type="ARBA" id="ARBA00080698"/>
    </source>
</evidence>
<keyword evidence="3 12" id="KW-0808">Transferase</keyword>
<evidence type="ECO:0000259" key="13">
    <source>
        <dbReference type="PROSITE" id="PS50926"/>
    </source>
</evidence>
<proteinExistence type="inferred from homology"/>
<evidence type="ECO:0000256" key="3">
    <source>
        <dbReference type="ARBA" id="ARBA00022679"/>
    </source>
</evidence>
<comment type="function">
    <text evidence="1 12">Catalyzes the methylthiolation of N6-(dimethylallyl)adenosine (i(6)A), leading to the formation of 2-methylthio-N6-(dimethylallyl)adenosine (ms(2)i(6)A) at position 37 in tRNAs that read codons beginning with uridine.</text>
</comment>
<keyword evidence="4 12" id="KW-0949">S-adenosyl-L-methionine</keyword>
<feature type="domain" description="Radical SAM core" evidence="15">
    <location>
        <begin position="141"/>
        <end position="371"/>
    </location>
</feature>
<feature type="binding site" evidence="12">
    <location>
        <position position="48"/>
    </location>
    <ligand>
        <name>[4Fe-4S] cluster</name>
        <dbReference type="ChEBI" id="CHEBI:49883"/>
        <label>1</label>
    </ligand>
</feature>
<comment type="cofactor">
    <cofactor evidence="12">
        <name>[4Fe-4S] cluster</name>
        <dbReference type="ChEBI" id="CHEBI:49883"/>
    </cofactor>
    <text evidence="12">Binds 2 [4Fe-4S] clusters. One cluster is coordinated with 3 cysteines and an exchangeable S-adenosyl-L-methionine.</text>
</comment>
<dbReference type="InterPro" id="IPR005839">
    <property type="entry name" value="Methylthiotransferase"/>
</dbReference>
<dbReference type="RefSeq" id="WP_013387902.1">
    <property type="nucleotide sequence ID" value="NC_014632.1"/>
</dbReference>
<reference evidence="16 17" key="1">
    <citation type="journal article" date="2010" name="Stand. Genomic Sci.">
        <title>Complete genome sequence of Ilyobacter polytropus type strain (CuHbu1).</title>
        <authorList>
            <person name="Sikorski J."/>
            <person name="Chertkov O."/>
            <person name="Lapidus A."/>
            <person name="Nolan M."/>
            <person name="Lucas S."/>
            <person name="Del Rio T.G."/>
            <person name="Tice H."/>
            <person name="Cheng J.F."/>
            <person name="Tapia R."/>
            <person name="Han C."/>
            <person name="Goodwin L."/>
            <person name="Pitluck S."/>
            <person name="Liolios K."/>
            <person name="Ivanova N."/>
            <person name="Mavromatis K."/>
            <person name="Mikhailova N."/>
            <person name="Pati A."/>
            <person name="Chen A."/>
            <person name="Palaniappan K."/>
            <person name="Land M."/>
            <person name="Hauser L."/>
            <person name="Chang Y.J."/>
            <person name="Jeffries C.D."/>
            <person name="Brambilla E."/>
            <person name="Yasawong M."/>
            <person name="Rohde M."/>
            <person name="Pukall R."/>
            <person name="Spring S."/>
            <person name="Goker M."/>
            <person name="Woyke T."/>
            <person name="Bristow J."/>
            <person name="Eisen J.A."/>
            <person name="Markowitz V."/>
            <person name="Hugenholtz P."/>
            <person name="Kyrpides N.C."/>
            <person name="Klenk H.P."/>
        </authorList>
    </citation>
    <scope>NUCLEOTIDE SEQUENCE [LARGE SCALE GENOMIC DNA]</scope>
    <source>
        <strain evidence="17">ATCC 51220 / DSM 2926 / LMG 16218 / CuHBu1</strain>
    </source>
</reference>
<comment type="subunit">
    <text evidence="12">Monomer.</text>
</comment>
<dbReference type="PANTHER" id="PTHR43020:SF2">
    <property type="entry name" value="MITOCHONDRIAL TRNA METHYLTHIOTRANSFERASE CDK5RAP1"/>
    <property type="match status" value="1"/>
</dbReference>
<comment type="similarity">
    <text evidence="12">Belongs to the methylthiotransferase family. MiaB subfamily.</text>
</comment>
<evidence type="ECO:0000313" key="16">
    <source>
        <dbReference type="EMBL" id="ADO83235.1"/>
    </source>
</evidence>
<feature type="binding site" evidence="12">
    <location>
        <position position="162"/>
    </location>
    <ligand>
        <name>[4Fe-4S] cluster</name>
        <dbReference type="ChEBI" id="CHEBI:49883"/>
        <label>2</label>
        <note>4Fe-4S-S-AdoMet</note>
    </ligand>
</feature>
<feature type="binding site" evidence="12">
    <location>
        <position position="155"/>
    </location>
    <ligand>
        <name>[4Fe-4S] cluster</name>
        <dbReference type="ChEBI" id="CHEBI:49883"/>
        <label>2</label>
        <note>4Fe-4S-S-AdoMet</note>
    </ligand>
</feature>
<evidence type="ECO:0000259" key="14">
    <source>
        <dbReference type="PROSITE" id="PS51449"/>
    </source>
</evidence>
<dbReference type="SMART" id="SM00729">
    <property type="entry name" value="Elp3"/>
    <property type="match status" value="1"/>
</dbReference>
<evidence type="ECO:0000313" key="17">
    <source>
        <dbReference type="Proteomes" id="UP000006875"/>
    </source>
</evidence>
<dbReference type="GO" id="GO:0035597">
    <property type="term" value="F:tRNA-2-methylthio-N(6)-dimethylallyladenosine(37) synthase activity"/>
    <property type="evidence" value="ECO:0007669"/>
    <property type="project" value="UniProtKB-EC"/>
</dbReference>
<dbReference type="CDD" id="cd01335">
    <property type="entry name" value="Radical_SAM"/>
    <property type="match status" value="1"/>
</dbReference>
<dbReference type="HAMAP" id="MF_01864">
    <property type="entry name" value="tRNA_metthiotr_MiaB"/>
    <property type="match status" value="1"/>
</dbReference>
<evidence type="ECO:0000256" key="6">
    <source>
        <dbReference type="ARBA" id="ARBA00023004"/>
    </source>
</evidence>
<evidence type="ECO:0000256" key="12">
    <source>
        <dbReference type="HAMAP-Rule" id="MF_01864"/>
    </source>
</evidence>
<dbReference type="PROSITE" id="PS50926">
    <property type="entry name" value="TRAM"/>
    <property type="match status" value="1"/>
</dbReference>
<keyword evidence="5 12" id="KW-0479">Metal-binding</keyword>
<keyword evidence="2 12" id="KW-0004">4Fe-4S</keyword>
<gene>
    <name evidence="12" type="primary">miaB</name>
    <name evidence="16" type="ordered locus">Ilyop_1455</name>
</gene>
<dbReference type="GO" id="GO:0005829">
    <property type="term" value="C:cytosol"/>
    <property type="evidence" value="ECO:0007669"/>
    <property type="project" value="TreeGrafter"/>
</dbReference>
<dbReference type="InterPro" id="IPR058240">
    <property type="entry name" value="rSAM_sf"/>
</dbReference>
<evidence type="ECO:0000256" key="11">
    <source>
        <dbReference type="ARBA" id="ARBA00081141"/>
    </source>
</evidence>
<sequence>MKKKAAIITYGCQMNVNESAKIKRILQDMGYDITEDVSESDAVFLNTCTVREGAATQIYGKLGELKHIKEKRGMIIGVTGCFAQEQGEELAKKVKAIDIVMGNQNIGKIPQAIEKIESGDFKYVIYVGDEDELPPRLDADFDSKKTSYSTITYGCNNFCTYCIVPYVRGRERSVPMDQLLDEIKGFVEKGSKEIILLGQNVNSYGKDFENKDNFAKLLEEICKIEGEFIVRFMSPHPRDFTDELIEVIAKNDKIARSMHLPIQAGSSRVLGLMNRGYKKEEYIALAEKIKRSIPGSSITTDVIVGFPGETEEDFLDTIDVAKRVKFENAYMFMYSPRKGTKAAEMDGQIDQKTKKERLHRLIEVQNAISKEQSVSYIGSIQRVLAEGPSRKNPDVMCARTSTNKVVLFKGDPELEGEFINLKITDANTWTLYGDIVE</sequence>
<dbReference type="EC" id="2.8.4.3" evidence="8 12"/>
<feature type="binding site" evidence="12">
    <location>
        <position position="81"/>
    </location>
    <ligand>
        <name>[4Fe-4S] cluster</name>
        <dbReference type="ChEBI" id="CHEBI:49883"/>
        <label>1</label>
    </ligand>
</feature>
<dbReference type="InterPro" id="IPR013848">
    <property type="entry name" value="Methylthiotransferase_N"/>
</dbReference>
<dbReference type="OrthoDB" id="9805215at2"/>
<dbReference type="GO" id="GO:0046872">
    <property type="term" value="F:metal ion binding"/>
    <property type="evidence" value="ECO:0007669"/>
    <property type="project" value="UniProtKB-KW"/>
</dbReference>
<keyword evidence="17" id="KW-1185">Reference proteome</keyword>
<dbReference type="SFLD" id="SFLDF00273">
    <property type="entry name" value="(dimethylallyl)adenosine_tRNA"/>
    <property type="match status" value="1"/>
</dbReference>
<dbReference type="SFLD" id="SFLDS00029">
    <property type="entry name" value="Radical_SAM"/>
    <property type="match status" value="1"/>
</dbReference>
<dbReference type="Pfam" id="PF04055">
    <property type="entry name" value="Radical_SAM"/>
    <property type="match status" value="1"/>
</dbReference>
<dbReference type="KEGG" id="ipo:Ilyop_1455"/>
<feature type="binding site" evidence="12">
    <location>
        <position position="159"/>
    </location>
    <ligand>
        <name>[4Fe-4S] cluster</name>
        <dbReference type="ChEBI" id="CHEBI:49883"/>
        <label>2</label>
        <note>4Fe-4S-S-AdoMet</note>
    </ligand>
</feature>
<dbReference type="Gene3D" id="3.80.30.20">
    <property type="entry name" value="tm_1862 like domain"/>
    <property type="match status" value="1"/>
</dbReference>
<dbReference type="Pfam" id="PF01938">
    <property type="entry name" value="TRAM"/>
    <property type="match status" value="1"/>
</dbReference>
<dbReference type="HOGENOM" id="CLU_018697_2_0_0"/>
<feature type="domain" description="MTTase N-terminal" evidence="14">
    <location>
        <begin position="3"/>
        <end position="118"/>
    </location>
</feature>
<dbReference type="InterPro" id="IPR002792">
    <property type="entry name" value="TRAM_dom"/>
</dbReference>
<dbReference type="PROSITE" id="PS51918">
    <property type="entry name" value="RADICAL_SAM"/>
    <property type="match status" value="1"/>
</dbReference>
<evidence type="ECO:0000259" key="15">
    <source>
        <dbReference type="PROSITE" id="PS51918"/>
    </source>
</evidence>
<keyword evidence="7 12" id="KW-0411">Iron-sulfur</keyword>
<feature type="binding site" evidence="12">
    <location>
        <position position="12"/>
    </location>
    <ligand>
        <name>[4Fe-4S] cluster</name>
        <dbReference type="ChEBI" id="CHEBI:49883"/>
        <label>1</label>
    </ligand>
</feature>
<dbReference type="Gene3D" id="3.40.50.12160">
    <property type="entry name" value="Methylthiotransferase, N-terminal domain"/>
    <property type="match status" value="1"/>
</dbReference>
<evidence type="ECO:0000256" key="1">
    <source>
        <dbReference type="ARBA" id="ARBA00003234"/>
    </source>
</evidence>
<keyword evidence="12" id="KW-0819">tRNA processing</keyword>